<accession>A0AA36DME7</accession>
<dbReference type="AlphaFoldDB" id="A0AA36DME7"/>
<dbReference type="SUPFAM" id="SSF51445">
    <property type="entry name" value="(Trans)glycosidases"/>
    <property type="match status" value="1"/>
</dbReference>
<protein>
    <recommendedName>
        <fullName evidence="8">Putative alpha-L-fucosidase</fullName>
        <ecNumber evidence="3">3.2.1.51</ecNumber>
    </recommendedName>
    <alternativeName>
        <fullName evidence="9">Alpha-L-fucoside fucohydrolase</fullName>
    </alternativeName>
</protein>
<dbReference type="InterPro" id="IPR057739">
    <property type="entry name" value="Glyco_hydro_29_N"/>
</dbReference>
<evidence type="ECO:0000256" key="4">
    <source>
        <dbReference type="ARBA" id="ARBA00022729"/>
    </source>
</evidence>
<dbReference type="PANTHER" id="PTHR10030:SF37">
    <property type="entry name" value="ALPHA-L-FUCOSIDASE-RELATED"/>
    <property type="match status" value="1"/>
</dbReference>
<dbReference type="GO" id="GO:0005764">
    <property type="term" value="C:lysosome"/>
    <property type="evidence" value="ECO:0007669"/>
    <property type="project" value="TreeGrafter"/>
</dbReference>
<dbReference type="GO" id="GO:0016139">
    <property type="term" value="P:glycoside catabolic process"/>
    <property type="evidence" value="ECO:0007669"/>
    <property type="project" value="TreeGrafter"/>
</dbReference>
<feature type="signal peptide" evidence="10">
    <location>
        <begin position="1"/>
        <end position="16"/>
    </location>
</feature>
<gene>
    <name evidence="13" type="ORF">CYNAS_LOCUS1227</name>
</gene>
<comment type="caution">
    <text evidence="13">The sequence shown here is derived from an EMBL/GenBank/DDBJ whole genome shotgun (WGS) entry which is preliminary data.</text>
</comment>
<organism evidence="13 14">
    <name type="scientific">Cylicocyclus nassatus</name>
    <name type="common">Nematode worm</name>
    <dbReference type="NCBI Taxonomy" id="53992"/>
    <lineage>
        <taxon>Eukaryota</taxon>
        <taxon>Metazoa</taxon>
        <taxon>Ecdysozoa</taxon>
        <taxon>Nematoda</taxon>
        <taxon>Chromadorea</taxon>
        <taxon>Rhabditida</taxon>
        <taxon>Rhabditina</taxon>
        <taxon>Rhabditomorpha</taxon>
        <taxon>Strongyloidea</taxon>
        <taxon>Strongylidae</taxon>
        <taxon>Cylicocyclus</taxon>
    </lineage>
</organism>
<evidence type="ECO:0000256" key="1">
    <source>
        <dbReference type="ARBA" id="ARBA00004071"/>
    </source>
</evidence>
<reference evidence="13" key="1">
    <citation type="submission" date="2023-07" db="EMBL/GenBank/DDBJ databases">
        <authorList>
            <consortium name="CYATHOMIX"/>
        </authorList>
    </citation>
    <scope>NUCLEOTIDE SEQUENCE</scope>
    <source>
        <strain evidence="13">N/A</strain>
    </source>
</reference>
<evidence type="ECO:0000256" key="11">
    <source>
        <dbReference type="PIRSR" id="PIRSR001092-1"/>
    </source>
</evidence>
<feature type="chain" id="PRO_5041501252" description="Putative alpha-L-fucosidase" evidence="10">
    <location>
        <begin position="17"/>
        <end position="488"/>
    </location>
</feature>
<name>A0AA36DME7_CYLNA</name>
<keyword evidence="6" id="KW-0325">Glycoprotein</keyword>
<comment type="similarity">
    <text evidence="2 10">Belongs to the glycosyl hydrolase 29 family.</text>
</comment>
<dbReference type="FunFam" id="3.20.20.80:FF:000027">
    <property type="entry name" value="Alpha-L-fucosidase"/>
    <property type="match status" value="1"/>
</dbReference>
<sequence>MLSLLYLQLCLSVVFAKYQPTWPSLDSRPLPSWYDESKFGIFCHWGAYSVPAYKESAWLWWYWKGGKTDKDVVSYIERNYKPGTTYADFARDFTAELFDPKEFADIVKSSGAKYFVLTSKHHEGFTLWPTRTSWNWNSVDIGPKRDIVGELRDAFKGTDIHYGLYFSQFEFFHPLYLDDKKYNTTAYVEQVSYPQLLEIVNRYKPEVVWSDGDWEKSDEYWKSKEFLAWLYNTSPIKDNVVVNDRWGQGSIGKHGGFLTFSDHFDPGKLVARKWENCMTLDKLAWGSRRTMKSSDVHTVHELVEQLARTVSCGGNLLLNVGPDMHGKIPPIFEDRLRELGRFLNASSEALYRTKPWIHQNDSGNTWYTSRISSATLPKNRLYNPQIEGQTIVYAWVLDMPTKDLELKMVKTTERTKITFLGTNVSFEPGARSTLLVNFNSIPWRQLIRNDVMVLKIENAASQTLGSNIYERRSRVRRLLDFSWSYDAF</sequence>
<keyword evidence="7 10" id="KW-0326">Glycosidase</keyword>
<dbReference type="GO" id="GO:0006004">
    <property type="term" value="P:fucose metabolic process"/>
    <property type="evidence" value="ECO:0007669"/>
    <property type="project" value="InterPro"/>
</dbReference>
<keyword evidence="5 10" id="KW-0378">Hydrolase</keyword>
<evidence type="ECO:0000313" key="13">
    <source>
        <dbReference type="EMBL" id="CAJ0589244.1"/>
    </source>
</evidence>
<dbReference type="PANTHER" id="PTHR10030">
    <property type="entry name" value="ALPHA-L-FUCOSIDASE"/>
    <property type="match status" value="1"/>
</dbReference>
<feature type="domain" description="Glycoside hydrolase family 29 N-terminal" evidence="12">
    <location>
        <begin position="16"/>
        <end position="347"/>
    </location>
</feature>
<dbReference type="Gene3D" id="3.20.20.80">
    <property type="entry name" value="Glycosidases"/>
    <property type="match status" value="1"/>
</dbReference>
<evidence type="ECO:0000256" key="10">
    <source>
        <dbReference type="PIRNR" id="PIRNR001092"/>
    </source>
</evidence>
<keyword evidence="4 10" id="KW-0732">Signal</keyword>
<dbReference type="InterPro" id="IPR018526">
    <property type="entry name" value="Glyco_hydro_29_CS"/>
</dbReference>
<dbReference type="PROSITE" id="PS00385">
    <property type="entry name" value="ALPHA_L_FUCOSIDASE"/>
    <property type="match status" value="1"/>
</dbReference>
<evidence type="ECO:0000256" key="8">
    <source>
        <dbReference type="ARBA" id="ARBA00074133"/>
    </source>
</evidence>
<dbReference type="SMART" id="SM00812">
    <property type="entry name" value="Alpha_L_fucos"/>
    <property type="match status" value="1"/>
</dbReference>
<proteinExistence type="inferred from homology"/>
<feature type="site" description="May be important for catalysis" evidence="11">
    <location>
        <position position="277"/>
    </location>
</feature>
<dbReference type="InterPro" id="IPR000933">
    <property type="entry name" value="Glyco_hydro_29"/>
</dbReference>
<keyword evidence="14" id="KW-1185">Reference proteome</keyword>
<evidence type="ECO:0000256" key="9">
    <source>
        <dbReference type="ARBA" id="ARBA00081661"/>
    </source>
</evidence>
<dbReference type="PIRSF" id="PIRSF001092">
    <property type="entry name" value="Alpha-L-fucosidase"/>
    <property type="match status" value="1"/>
</dbReference>
<evidence type="ECO:0000259" key="12">
    <source>
        <dbReference type="Pfam" id="PF01120"/>
    </source>
</evidence>
<evidence type="ECO:0000256" key="5">
    <source>
        <dbReference type="ARBA" id="ARBA00022801"/>
    </source>
</evidence>
<dbReference type="GO" id="GO:0004560">
    <property type="term" value="F:alpha-L-fucosidase activity"/>
    <property type="evidence" value="ECO:0007669"/>
    <property type="project" value="UniProtKB-EC"/>
</dbReference>
<comment type="function">
    <text evidence="1">Alpha-L-fucosidase is responsible for hydrolyzing the alpha-1,6-linked fucose joined to the reducing-end N-acetylglucosamine of the carbohydrate moieties of glycoproteins.</text>
</comment>
<evidence type="ECO:0000256" key="2">
    <source>
        <dbReference type="ARBA" id="ARBA00007951"/>
    </source>
</evidence>
<dbReference type="EC" id="3.2.1.51" evidence="3"/>
<dbReference type="InterPro" id="IPR016286">
    <property type="entry name" value="FUC_metazoa-typ"/>
</dbReference>
<dbReference type="EMBL" id="CATQJL010000001">
    <property type="protein sequence ID" value="CAJ0589244.1"/>
    <property type="molecule type" value="Genomic_DNA"/>
</dbReference>
<evidence type="ECO:0000256" key="3">
    <source>
        <dbReference type="ARBA" id="ARBA00012662"/>
    </source>
</evidence>
<evidence type="ECO:0000256" key="6">
    <source>
        <dbReference type="ARBA" id="ARBA00023180"/>
    </source>
</evidence>
<dbReference type="Pfam" id="PF01120">
    <property type="entry name" value="Alpha_L_fucos"/>
    <property type="match status" value="1"/>
</dbReference>
<dbReference type="PRINTS" id="PR00741">
    <property type="entry name" value="GLHYDRLASE29"/>
</dbReference>
<dbReference type="Proteomes" id="UP001176961">
    <property type="component" value="Unassembled WGS sequence"/>
</dbReference>
<evidence type="ECO:0000256" key="7">
    <source>
        <dbReference type="ARBA" id="ARBA00023295"/>
    </source>
</evidence>
<dbReference type="InterPro" id="IPR017853">
    <property type="entry name" value="GH"/>
</dbReference>
<evidence type="ECO:0000313" key="14">
    <source>
        <dbReference type="Proteomes" id="UP001176961"/>
    </source>
</evidence>